<dbReference type="EMBL" id="RXGB01004390">
    <property type="protein sequence ID" value="TMW89793.1"/>
    <property type="molecule type" value="Genomic_DNA"/>
</dbReference>
<dbReference type="GO" id="GO:0005829">
    <property type="term" value="C:cytosol"/>
    <property type="evidence" value="ECO:0007669"/>
    <property type="project" value="TreeGrafter"/>
</dbReference>
<dbReference type="SUPFAM" id="SSF117070">
    <property type="entry name" value="LEA14-like"/>
    <property type="match status" value="1"/>
</dbReference>
<dbReference type="AlphaFoldDB" id="A0A6N2BCC6"/>
<dbReference type="GO" id="GO:0009269">
    <property type="term" value="P:response to desiccation"/>
    <property type="evidence" value="ECO:0007669"/>
    <property type="project" value="InterPro"/>
</dbReference>
<evidence type="ECO:0000256" key="1">
    <source>
        <dbReference type="ARBA" id="ARBA00005960"/>
    </source>
</evidence>
<sequence>MADFMDKAMNFVSEKVGNMEKPEADITDFDLKKVSMDSISYHAKVAVKNPYSVPVPIMQISYTLKCSGRVIVSGTIPDPGNIKANDTTILDVPVKVPHSMLVSLGKDIGKDWDIDYTLELGLAIDLPVIGDFTIPLSHSGEIKLPSLSDLWNGDEQEDTEKEI</sequence>
<comment type="caution">
    <text evidence="3">The sequence shown here is derived from an EMBL/GenBank/DDBJ whole genome shotgun (WGS) entry which is preliminary data.</text>
</comment>
<dbReference type="FunFam" id="2.60.40.1820:FF:000001">
    <property type="entry name" value="Desiccation protectant protein Lea14-like"/>
    <property type="match status" value="1"/>
</dbReference>
<name>A0A6N2BCC6_SOLCI</name>
<dbReference type="PANTHER" id="PTHR31459">
    <property type="match status" value="1"/>
</dbReference>
<dbReference type="SMART" id="SM00769">
    <property type="entry name" value="WHy"/>
    <property type="match status" value="1"/>
</dbReference>
<feature type="domain" description="Water stress and hypersensitive response" evidence="2">
    <location>
        <begin position="24"/>
        <end position="141"/>
    </location>
</feature>
<dbReference type="InterPro" id="IPR004864">
    <property type="entry name" value="LEA_2"/>
</dbReference>
<organism evidence="3">
    <name type="scientific">Solanum chilense</name>
    <name type="common">Tomato</name>
    <name type="synonym">Lycopersicon chilense</name>
    <dbReference type="NCBI Taxonomy" id="4083"/>
    <lineage>
        <taxon>Eukaryota</taxon>
        <taxon>Viridiplantae</taxon>
        <taxon>Streptophyta</taxon>
        <taxon>Embryophyta</taxon>
        <taxon>Tracheophyta</taxon>
        <taxon>Spermatophyta</taxon>
        <taxon>Magnoliopsida</taxon>
        <taxon>eudicotyledons</taxon>
        <taxon>Gunneridae</taxon>
        <taxon>Pentapetalae</taxon>
        <taxon>asterids</taxon>
        <taxon>lamiids</taxon>
        <taxon>Solanales</taxon>
        <taxon>Solanaceae</taxon>
        <taxon>Solanoideae</taxon>
        <taxon>Solaneae</taxon>
        <taxon>Solanum</taxon>
        <taxon>Solanum subgen. Lycopersicon</taxon>
    </lineage>
</organism>
<dbReference type="PANTHER" id="PTHR31459:SF19">
    <property type="entry name" value="DESICCATION-RELATED PROTEIN LEA14-RELATED"/>
    <property type="match status" value="1"/>
</dbReference>
<dbReference type="Gene3D" id="2.60.40.1820">
    <property type="match status" value="1"/>
</dbReference>
<dbReference type="InterPro" id="IPR045043">
    <property type="entry name" value="Lea14-like"/>
</dbReference>
<dbReference type="Pfam" id="PF03168">
    <property type="entry name" value="LEA_2"/>
    <property type="match status" value="1"/>
</dbReference>
<proteinExistence type="inferred from homology"/>
<evidence type="ECO:0000259" key="2">
    <source>
        <dbReference type="SMART" id="SM00769"/>
    </source>
</evidence>
<accession>A0A6N2BCC6</accession>
<reference evidence="3" key="1">
    <citation type="submission" date="2019-05" db="EMBL/GenBank/DDBJ databases">
        <title>The de novo reference genome and transcriptome assemblies of the wild tomato species Solanum chilense.</title>
        <authorList>
            <person name="Stam R."/>
            <person name="Nosenko T."/>
            <person name="Hoerger A.C."/>
            <person name="Stephan W."/>
            <person name="Seidel M.A."/>
            <person name="Kuhn J.M.M."/>
            <person name="Haberer G."/>
            <person name="Tellier A."/>
        </authorList>
    </citation>
    <scope>NUCLEOTIDE SEQUENCE</scope>
    <source>
        <tissue evidence="3">Mature leaves</tissue>
    </source>
</reference>
<protein>
    <recommendedName>
        <fullName evidence="2">Water stress and hypersensitive response domain-containing protein</fullName>
    </recommendedName>
</protein>
<comment type="similarity">
    <text evidence="1">Belongs to the LEA type 2 family.</text>
</comment>
<dbReference type="InterPro" id="IPR013990">
    <property type="entry name" value="WHy-dom"/>
</dbReference>
<gene>
    <name evidence="3" type="ORF">EJD97_016619</name>
</gene>
<evidence type="ECO:0000313" key="3">
    <source>
        <dbReference type="EMBL" id="TMW89793.1"/>
    </source>
</evidence>